<evidence type="ECO:0000256" key="2">
    <source>
        <dbReference type="ARBA" id="ARBA00022574"/>
    </source>
</evidence>
<dbReference type="InterPro" id="IPR006594">
    <property type="entry name" value="LisH"/>
</dbReference>
<dbReference type="Pfam" id="PF00400">
    <property type="entry name" value="WD40"/>
    <property type="match status" value="2"/>
</dbReference>
<feature type="compositionally biased region" description="Polar residues" evidence="5">
    <location>
        <begin position="101"/>
        <end position="113"/>
    </location>
</feature>
<evidence type="ECO:0008006" key="8">
    <source>
        <dbReference type="Google" id="ProtNLM"/>
    </source>
</evidence>
<evidence type="ECO:0000256" key="5">
    <source>
        <dbReference type="SAM" id="MobiDB-lite"/>
    </source>
</evidence>
<accession>A0A3D8T6D3</accession>
<gene>
    <name evidence="6" type="ORF">DSM5745_01406</name>
</gene>
<dbReference type="FunFam" id="2.130.10.10:FF:001908">
    <property type="entry name" value="WD repeat protein (AFU_orthologue AFUA_6G12600)"/>
    <property type="match status" value="1"/>
</dbReference>
<organism evidence="6 7">
    <name type="scientific">Aspergillus mulundensis</name>
    <dbReference type="NCBI Taxonomy" id="1810919"/>
    <lineage>
        <taxon>Eukaryota</taxon>
        <taxon>Fungi</taxon>
        <taxon>Dikarya</taxon>
        <taxon>Ascomycota</taxon>
        <taxon>Pezizomycotina</taxon>
        <taxon>Eurotiomycetes</taxon>
        <taxon>Eurotiomycetidae</taxon>
        <taxon>Eurotiales</taxon>
        <taxon>Aspergillaceae</taxon>
        <taxon>Aspergillus</taxon>
        <taxon>Aspergillus subgen. Nidulantes</taxon>
    </lineage>
</organism>
<dbReference type="GO" id="GO:0006357">
    <property type="term" value="P:regulation of transcription by RNA polymerase II"/>
    <property type="evidence" value="ECO:0007669"/>
    <property type="project" value="TreeGrafter"/>
</dbReference>
<evidence type="ECO:0000313" key="7">
    <source>
        <dbReference type="Proteomes" id="UP000256690"/>
    </source>
</evidence>
<keyword evidence="2" id="KW-0853">WD repeat</keyword>
<dbReference type="InterPro" id="IPR045183">
    <property type="entry name" value="Ebi-like"/>
</dbReference>
<evidence type="ECO:0000256" key="3">
    <source>
        <dbReference type="ARBA" id="ARBA00022737"/>
    </source>
</evidence>
<dbReference type="GeneID" id="38111776"/>
<dbReference type="RefSeq" id="XP_026609267.1">
    <property type="nucleotide sequence ID" value="XM_026743422.1"/>
</dbReference>
<evidence type="ECO:0000313" key="6">
    <source>
        <dbReference type="EMBL" id="RDW94084.1"/>
    </source>
</evidence>
<dbReference type="SUPFAM" id="SSF82171">
    <property type="entry name" value="DPP6 N-terminal domain-like"/>
    <property type="match status" value="1"/>
</dbReference>
<keyword evidence="4" id="KW-0539">Nucleus</keyword>
<feature type="region of interest" description="Disordered" evidence="5">
    <location>
        <begin position="77"/>
        <end position="191"/>
    </location>
</feature>
<dbReference type="Pfam" id="PF08513">
    <property type="entry name" value="LisH"/>
    <property type="match status" value="1"/>
</dbReference>
<evidence type="ECO:0000256" key="1">
    <source>
        <dbReference type="ARBA" id="ARBA00004123"/>
    </source>
</evidence>
<dbReference type="PROSITE" id="PS50896">
    <property type="entry name" value="LISH"/>
    <property type="match status" value="1"/>
</dbReference>
<dbReference type="PANTHER" id="PTHR22846">
    <property type="entry name" value="WD40 REPEAT PROTEIN"/>
    <property type="match status" value="1"/>
</dbReference>
<name>A0A3D8T6D3_9EURO</name>
<dbReference type="GO" id="GO:0034967">
    <property type="term" value="C:Set3 complex"/>
    <property type="evidence" value="ECO:0007669"/>
    <property type="project" value="TreeGrafter"/>
</dbReference>
<dbReference type="AlphaFoldDB" id="A0A3D8T6D3"/>
<dbReference type="InterPro" id="IPR001680">
    <property type="entry name" value="WD40_rpt"/>
</dbReference>
<dbReference type="SMART" id="SM00320">
    <property type="entry name" value="WD40"/>
    <property type="match status" value="5"/>
</dbReference>
<reference evidence="6 7" key="1">
    <citation type="journal article" date="2018" name="IMA Fungus">
        <title>IMA Genome-F 9: Draft genome sequence of Annulohypoxylon stygium, Aspergillus mulundensis, Berkeleyomyces basicola (syn. Thielaviopsis basicola), Ceratocystis smalleyi, two Cercospora beticola strains, Coleophoma cylindrospora, Fusarium fracticaudum, Phialophora cf. hyalina, and Morchella septimelata.</title>
        <authorList>
            <person name="Wingfield B.D."/>
            <person name="Bills G.F."/>
            <person name="Dong Y."/>
            <person name="Huang W."/>
            <person name="Nel W.J."/>
            <person name="Swalarsk-Parry B.S."/>
            <person name="Vaghefi N."/>
            <person name="Wilken P.M."/>
            <person name="An Z."/>
            <person name="de Beer Z.W."/>
            <person name="De Vos L."/>
            <person name="Chen L."/>
            <person name="Duong T.A."/>
            <person name="Gao Y."/>
            <person name="Hammerbacher A."/>
            <person name="Kikkert J.R."/>
            <person name="Li Y."/>
            <person name="Li H."/>
            <person name="Li K."/>
            <person name="Li Q."/>
            <person name="Liu X."/>
            <person name="Ma X."/>
            <person name="Naidoo K."/>
            <person name="Pethybridge S.J."/>
            <person name="Sun J."/>
            <person name="Steenkamp E.T."/>
            <person name="van der Nest M.A."/>
            <person name="van Wyk S."/>
            <person name="Wingfield M.J."/>
            <person name="Xiong C."/>
            <person name="Yue Q."/>
            <person name="Zhang X."/>
        </authorList>
    </citation>
    <scope>NUCLEOTIDE SEQUENCE [LARGE SCALE GENOMIC DNA]</scope>
    <source>
        <strain evidence="6 7">DSM 5745</strain>
    </source>
</reference>
<dbReference type="Gene3D" id="2.130.10.10">
    <property type="entry name" value="YVTN repeat-like/Quinoprotein amine dehydrogenase"/>
    <property type="match status" value="1"/>
</dbReference>
<dbReference type="PANTHER" id="PTHR22846:SF2">
    <property type="entry name" value="F-BOX-LIKE_WD REPEAT-CONTAINING PROTEIN EBI"/>
    <property type="match status" value="1"/>
</dbReference>
<evidence type="ECO:0000256" key="4">
    <source>
        <dbReference type="ARBA" id="ARBA00023242"/>
    </source>
</evidence>
<sequence>MALPALTSHHVNYLIWRYLQESGHGEAAVTLQRAWNRDPQTLPFAPYIRTHALVSLVQKGLQYHELEQSLDKARHLEGNSVPIEPSNYFFGPKPFDPEKQQGPSEASISADQPPTSPTGKVARDGVVINGHSTAEIAAPQTVKASRKGDRTETNGDEVSMDVDSANGIANESKPETTESPSVEEAANVDGDGDVNMEIQPVLQDQEPSAAPTFTLTTGNSVGVQITPAKAADLSPDTAIIDVASDEHVTTTIWRPQDPTVVVAAGDTFCSLYKLSSTSSPVQEKLVENKGDNVWVSAVAWDPLGQKLAVATYNDMRGSITMYDVDGNAVDLLPEVPRMISGLKWADNGSQLIIVASDSKLSELVLWDDSLRPEEFPTPQIVDDSILDVTWLGSSQAFACGGMSVYQCDIKSSIHLSKTYSSGDSDHPWTFIRCANAGSSPVAVAASSSNASFWIPTHDMHLKHAHDGHITAIQIKPNPSEQPNQPLILASSSTDDTVKLWHIDLEDKKFDCIHSLSLGQSSPVLASCFSPDGYALAAASKESLSIWNAQRGGTAMATWKSPSAHHAEPEEGEVPTVNGHNGNIEEVQDRSLTWDADGKKLAFGFGSKLAIINLQR</sequence>
<dbReference type="STRING" id="1810919.A0A3D8T6D3"/>
<dbReference type="GO" id="GO:0003714">
    <property type="term" value="F:transcription corepressor activity"/>
    <property type="evidence" value="ECO:0007669"/>
    <property type="project" value="InterPro"/>
</dbReference>
<proteinExistence type="predicted"/>
<dbReference type="OrthoDB" id="1367865at2759"/>
<dbReference type="Gene3D" id="1.20.960.30">
    <property type="match status" value="1"/>
</dbReference>
<comment type="subcellular location">
    <subcellularLocation>
        <location evidence="1">Nucleus</location>
    </subcellularLocation>
</comment>
<keyword evidence="3" id="KW-0677">Repeat</keyword>
<dbReference type="Proteomes" id="UP000256690">
    <property type="component" value="Unassembled WGS sequence"/>
</dbReference>
<keyword evidence="7" id="KW-1185">Reference proteome</keyword>
<dbReference type="EMBL" id="PVWQ01000001">
    <property type="protein sequence ID" value="RDW94084.1"/>
    <property type="molecule type" value="Genomic_DNA"/>
</dbReference>
<comment type="caution">
    <text evidence="6">The sequence shown here is derived from an EMBL/GenBank/DDBJ whole genome shotgun (WGS) entry which is preliminary data.</text>
</comment>
<feature type="region of interest" description="Disordered" evidence="5">
    <location>
        <begin position="559"/>
        <end position="581"/>
    </location>
</feature>
<protein>
    <recommendedName>
        <fullName evidence="8">LisH domain-containing protein</fullName>
    </recommendedName>
</protein>
<dbReference type="InterPro" id="IPR015943">
    <property type="entry name" value="WD40/YVTN_repeat-like_dom_sf"/>
</dbReference>